<protein>
    <submittedName>
        <fullName evidence="1">Uncharacterized protein</fullName>
    </submittedName>
</protein>
<organism evidence="1 2">
    <name type="scientific">Fimbriiglobus ruber</name>
    <dbReference type="NCBI Taxonomy" id="1908690"/>
    <lineage>
        <taxon>Bacteria</taxon>
        <taxon>Pseudomonadati</taxon>
        <taxon>Planctomycetota</taxon>
        <taxon>Planctomycetia</taxon>
        <taxon>Gemmatales</taxon>
        <taxon>Gemmataceae</taxon>
        <taxon>Fimbriiglobus</taxon>
    </lineage>
</organism>
<sequence length="88" mass="9690">MWVALGLLVTHPTWGTTALPVLARLYVRAKDVAGLPAADRPAFRTTHARAVELVRWAVSCLASWGKGRPEQLLHPLAAPETPWRGRMV</sequence>
<name>A0A225DML8_9BACT</name>
<gene>
    <name evidence="1" type="ORF">FRUB_04341</name>
</gene>
<keyword evidence="2" id="KW-1185">Reference proteome</keyword>
<dbReference type="AlphaFoldDB" id="A0A225DML8"/>
<dbReference type="Proteomes" id="UP000214646">
    <property type="component" value="Unassembled WGS sequence"/>
</dbReference>
<comment type="caution">
    <text evidence="1">The sequence shown here is derived from an EMBL/GenBank/DDBJ whole genome shotgun (WGS) entry which is preliminary data.</text>
</comment>
<dbReference type="EMBL" id="NIDE01000005">
    <property type="protein sequence ID" value="OWK42263.1"/>
    <property type="molecule type" value="Genomic_DNA"/>
</dbReference>
<evidence type="ECO:0000313" key="1">
    <source>
        <dbReference type="EMBL" id="OWK42263.1"/>
    </source>
</evidence>
<accession>A0A225DML8</accession>
<evidence type="ECO:0000313" key="2">
    <source>
        <dbReference type="Proteomes" id="UP000214646"/>
    </source>
</evidence>
<proteinExistence type="predicted"/>
<reference evidence="2" key="1">
    <citation type="submission" date="2017-06" db="EMBL/GenBank/DDBJ databases">
        <title>Genome analysis of Fimbriiglobus ruber SP5, the first member of the order Planctomycetales with confirmed chitinolytic capability.</title>
        <authorList>
            <person name="Ravin N.V."/>
            <person name="Rakitin A.L."/>
            <person name="Ivanova A.A."/>
            <person name="Beletsky A.V."/>
            <person name="Kulichevskaya I.S."/>
            <person name="Mardanov A.V."/>
            <person name="Dedysh S.N."/>
        </authorList>
    </citation>
    <scope>NUCLEOTIDE SEQUENCE [LARGE SCALE GENOMIC DNA]</scope>
    <source>
        <strain evidence="2">SP5</strain>
    </source>
</reference>